<reference evidence="2" key="1">
    <citation type="submission" date="2005-09" db="EMBL/GenBank/DDBJ databases">
        <authorList>
            <person name="Mural R.J."/>
            <person name="Li P.W."/>
            <person name="Adams M.D."/>
            <person name="Amanatides P.G."/>
            <person name="Baden-Tillson H."/>
            <person name="Barnstead M."/>
            <person name="Chin S.H."/>
            <person name="Dew I."/>
            <person name="Evans C.A."/>
            <person name="Ferriera S."/>
            <person name="Flanigan M."/>
            <person name="Fosler C."/>
            <person name="Glodek A."/>
            <person name="Gu Z."/>
            <person name="Holt R.A."/>
            <person name="Jennings D."/>
            <person name="Kraft C.L."/>
            <person name="Lu F."/>
            <person name="Nguyen T."/>
            <person name="Nusskern D.R."/>
            <person name="Pfannkoch C.M."/>
            <person name="Sitter C."/>
            <person name="Sutton G.G."/>
            <person name="Venter J.C."/>
            <person name="Wang Z."/>
            <person name="Woodage T."/>
            <person name="Zheng X.H."/>
            <person name="Zhong F."/>
        </authorList>
    </citation>
    <scope>NUCLEOTIDE SEQUENCE [LARGE SCALE GENOMIC DNA]</scope>
    <source>
        <strain>BN</strain>
        <strain evidence="2">Sprague-Dawley</strain>
    </source>
</reference>
<proteinExistence type="predicted"/>
<dbReference type="EMBL" id="CH473947">
    <property type="protein sequence ID" value="EDM02606.1"/>
    <property type="molecule type" value="Genomic_DNA"/>
</dbReference>
<gene>
    <name evidence="1" type="ORF">rCG_61888</name>
</gene>
<dbReference type="Proteomes" id="UP000234681">
    <property type="component" value="Chromosome 6"/>
</dbReference>
<name>A6H9A1_RAT</name>
<evidence type="ECO:0000313" key="2">
    <source>
        <dbReference type="Proteomes" id="UP000234681"/>
    </source>
</evidence>
<sequence length="46" mass="5112">MKKESKVSVKKKKSKLLYTIAKKELADITLEPPLNSSTSPKGHISE</sequence>
<dbReference type="AlphaFoldDB" id="A6H9A1"/>
<accession>A6H9A1</accession>
<organism evidence="1 2">
    <name type="scientific">Rattus norvegicus</name>
    <name type="common">Rat</name>
    <dbReference type="NCBI Taxonomy" id="10116"/>
    <lineage>
        <taxon>Eukaryota</taxon>
        <taxon>Metazoa</taxon>
        <taxon>Chordata</taxon>
        <taxon>Craniata</taxon>
        <taxon>Vertebrata</taxon>
        <taxon>Euteleostomi</taxon>
        <taxon>Mammalia</taxon>
        <taxon>Eutheria</taxon>
        <taxon>Euarchontoglires</taxon>
        <taxon>Glires</taxon>
        <taxon>Rodentia</taxon>
        <taxon>Myomorpha</taxon>
        <taxon>Muroidea</taxon>
        <taxon>Muridae</taxon>
        <taxon>Murinae</taxon>
        <taxon>Rattus</taxon>
    </lineage>
</organism>
<protein>
    <submittedName>
        <fullName evidence="1">RCG61888</fullName>
    </submittedName>
</protein>
<evidence type="ECO:0000313" key="1">
    <source>
        <dbReference type="EMBL" id="EDM02606.1"/>
    </source>
</evidence>